<evidence type="ECO:0000256" key="5">
    <source>
        <dbReference type="ARBA" id="ARBA00022692"/>
    </source>
</evidence>
<keyword evidence="7 8" id="KW-0472">Membrane</keyword>
<feature type="transmembrane region" description="Helical" evidence="8">
    <location>
        <begin position="175"/>
        <end position="197"/>
    </location>
</feature>
<evidence type="ECO:0000313" key="11">
    <source>
        <dbReference type="Proteomes" id="UP001293718"/>
    </source>
</evidence>
<keyword evidence="6 8" id="KW-1133">Transmembrane helix</keyword>
<dbReference type="Gene3D" id="1.20.81.30">
    <property type="entry name" value="Type II secretion system (T2SS), domain F"/>
    <property type="match status" value="2"/>
</dbReference>
<dbReference type="Proteomes" id="UP001293718">
    <property type="component" value="Unassembled WGS sequence"/>
</dbReference>
<feature type="domain" description="Type II secretion system protein GspF" evidence="9">
    <location>
        <begin position="75"/>
        <end position="198"/>
    </location>
</feature>
<feature type="transmembrane region" description="Helical" evidence="8">
    <location>
        <begin position="382"/>
        <end position="402"/>
    </location>
</feature>
<feature type="domain" description="Type II secretion system protein GspF" evidence="9">
    <location>
        <begin position="279"/>
        <end position="401"/>
    </location>
</feature>
<gene>
    <name evidence="10" type="ORF">SM757_14565</name>
</gene>
<organism evidence="10 11">
    <name type="scientific">Azohydromonas lata</name>
    <dbReference type="NCBI Taxonomy" id="45677"/>
    <lineage>
        <taxon>Bacteria</taxon>
        <taxon>Pseudomonadati</taxon>
        <taxon>Pseudomonadota</taxon>
        <taxon>Betaproteobacteria</taxon>
        <taxon>Burkholderiales</taxon>
        <taxon>Sphaerotilaceae</taxon>
        <taxon>Azohydromonas</taxon>
    </lineage>
</organism>
<dbReference type="InterPro" id="IPR042094">
    <property type="entry name" value="T2SS_GspF_sf"/>
</dbReference>
<comment type="similarity">
    <text evidence="2">Belongs to the GSP F family.</text>
</comment>
<evidence type="ECO:0000256" key="1">
    <source>
        <dbReference type="ARBA" id="ARBA00004429"/>
    </source>
</evidence>
<evidence type="ECO:0000256" key="7">
    <source>
        <dbReference type="ARBA" id="ARBA00023136"/>
    </source>
</evidence>
<comment type="subcellular location">
    <subcellularLocation>
        <location evidence="1">Cell inner membrane</location>
        <topology evidence="1">Multi-pass membrane protein</topology>
    </subcellularLocation>
</comment>
<comment type="caution">
    <text evidence="10">The sequence shown here is derived from an EMBL/GenBank/DDBJ whole genome shotgun (WGS) entry which is preliminary data.</text>
</comment>
<dbReference type="RefSeq" id="WP_322466010.1">
    <property type="nucleotide sequence ID" value="NZ_JAXOJX010000022.1"/>
</dbReference>
<dbReference type="InterPro" id="IPR003004">
    <property type="entry name" value="GspF/PilC"/>
</dbReference>
<evidence type="ECO:0000259" key="9">
    <source>
        <dbReference type="Pfam" id="PF00482"/>
    </source>
</evidence>
<evidence type="ECO:0000256" key="6">
    <source>
        <dbReference type="ARBA" id="ARBA00022989"/>
    </source>
</evidence>
<keyword evidence="4" id="KW-0997">Cell inner membrane</keyword>
<proteinExistence type="inferred from homology"/>
<sequence length="409" mass="43206">MGAADTASRAREFVFEWEGRDRQGKPVRGELRSAGEAAAGACLRRQGIVVLRVSRKRQSLREAGRAIRRKDIALFTRQLATLLRAGVPLLRAFDIVARGSAHVRLARLLLSVRADVETGTSLSAALRRHPRHFGALYCNSVEAGEAGGVLEPLLERLALHEEKALALQGRIRSALFYPVTVLAVSALVLSLILVLVIPSFTDVFASFGADLPAPTRFVIALSDFFVAWWAPMLGALAALALGASQAWRRSQRLRDAAQAALLQVPLFGALVSKAVMARWTRTLSTLFAAGVPLVEALPSAGAAAGNAVVQHATAQVRKDVAAGMALSSALQAAGCFPALVLQLTAIGEESGALDAMLAKAAELYENDVDESARGLASLMEPAVIVVLGALIGGIVVAMYLPVFKLGAIV</sequence>
<dbReference type="PRINTS" id="PR00812">
    <property type="entry name" value="BCTERIALGSPF"/>
</dbReference>
<dbReference type="Pfam" id="PF00482">
    <property type="entry name" value="T2SSF"/>
    <property type="match status" value="2"/>
</dbReference>
<feature type="transmembrane region" description="Helical" evidence="8">
    <location>
        <begin position="217"/>
        <end position="243"/>
    </location>
</feature>
<dbReference type="PANTHER" id="PTHR30012:SF7">
    <property type="entry name" value="PROTEIN TRANSPORT PROTEIN HOFC HOMOLOG"/>
    <property type="match status" value="1"/>
</dbReference>
<accession>A0ABU5IGM6</accession>
<evidence type="ECO:0000256" key="2">
    <source>
        <dbReference type="ARBA" id="ARBA00005745"/>
    </source>
</evidence>
<keyword evidence="5 8" id="KW-0812">Transmembrane</keyword>
<keyword evidence="11" id="KW-1185">Reference proteome</keyword>
<name>A0ABU5IGM6_9BURK</name>
<protein>
    <submittedName>
        <fullName evidence="10">Type II secretion system F family protein</fullName>
    </submittedName>
</protein>
<evidence type="ECO:0000256" key="3">
    <source>
        <dbReference type="ARBA" id="ARBA00022475"/>
    </source>
</evidence>
<dbReference type="PANTHER" id="PTHR30012">
    <property type="entry name" value="GENERAL SECRETION PATHWAY PROTEIN"/>
    <property type="match status" value="1"/>
</dbReference>
<dbReference type="EMBL" id="JAXOJX010000022">
    <property type="protein sequence ID" value="MDZ5457800.1"/>
    <property type="molecule type" value="Genomic_DNA"/>
</dbReference>
<evidence type="ECO:0000256" key="8">
    <source>
        <dbReference type="SAM" id="Phobius"/>
    </source>
</evidence>
<evidence type="ECO:0000313" key="10">
    <source>
        <dbReference type="EMBL" id="MDZ5457800.1"/>
    </source>
</evidence>
<keyword evidence="3" id="KW-1003">Cell membrane</keyword>
<evidence type="ECO:0000256" key="4">
    <source>
        <dbReference type="ARBA" id="ARBA00022519"/>
    </source>
</evidence>
<reference evidence="10 11" key="1">
    <citation type="submission" date="2023-11" db="EMBL/GenBank/DDBJ databases">
        <title>Draft genome of Azohydromonas lata strain H1 (DSM1123), a polyhydroxyalkanoate producer.</title>
        <authorList>
            <person name="Traversa D."/>
            <person name="D'Addabbo P."/>
            <person name="Pazzani C."/>
            <person name="Manzari C."/>
            <person name="Chiara M."/>
            <person name="Scrascia M."/>
        </authorList>
    </citation>
    <scope>NUCLEOTIDE SEQUENCE [LARGE SCALE GENOMIC DNA]</scope>
    <source>
        <strain evidence="10 11">H1</strain>
    </source>
</reference>
<dbReference type="InterPro" id="IPR018076">
    <property type="entry name" value="T2SS_GspF_dom"/>
</dbReference>